<dbReference type="PANTHER" id="PTHR26392">
    <property type="entry name" value="MITOGEN-ACTIVATED PROTEIN KINASE KINASE KINASE 7-RELATED"/>
    <property type="match status" value="1"/>
</dbReference>
<evidence type="ECO:0000313" key="2">
    <source>
        <dbReference type="Proteomes" id="UP001159428"/>
    </source>
</evidence>
<evidence type="ECO:0000313" key="1">
    <source>
        <dbReference type="EMBL" id="CAH3120309.1"/>
    </source>
</evidence>
<dbReference type="Proteomes" id="UP001159428">
    <property type="component" value="Unassembled WGS sequence"/>
</dbReference>
<keyword evidence="2" id="KW-1185">Reference proteome</keyword>
<organism evidence="1 2">
    <name type="scientific">Pocillopora meandrina</name>
    <dbReference type="NCBI Taxonomy" id="46732"/>
    <lineage>
        <taxon>Eukaryota</taxon>
        <taxon>Metazoa</taxon>
        <taxon>Cnidaria</taxon>
        <taxon>Anthozoa</taxon>
        <taxon>Hexacorallia</taxon>
        <taxon>Scleractinia</taxon>
        <taxon>Astrocoeniina</taxon>
        <taxon>Pocilloporidae</taxon>
        <taxon>Pocillopora</taxon>
    </lineage>
</organism>
<dbReference type="Gene3D" id="3.40.50.300">
    <property type="entry name" value="P-loop containing nucleotide triphosphate hydrolases"/>
    <property type="match status" value="1"/>
</dbReference>
<reference evidence="1 2" key="1">
    <citation type="submission" date="2022-05" db="EMBL/GenBank/DDBJ databases">
        <authorList>
            <consortium name="Genoscope - CEA"/>
            <person name="William W."/>
        </authorList>
    </citation>
    <scope>NUCLEOTIDE SEQUENCE [LARGE SCALE GENOMIC DNA]</scope>
</reference>
<dbReference type="InterPro" id="IPR027417">
    <property type="entry name" value="P-loop_NTPase"/>
</dbReference>
<dbReference type="EMBL" id="CALNXJ010000017">
    <property type="protein sequence ID" value="CAH3120309.1"/>
    <property type="molecule type" value="Genomic_DNA"/>
</dbReference>
<accession>A0AAU9WNQ4</accession>
<dbReference type="AlphaFoldDB" id="A0AAU9WNQ4"/>
<sequence>MDEEVVKYLPEAFAFVYVIKTDNAGGVQKDRLEKLLKEVRKVTLNEKGEFSSKSALFVCNKWDQLPQKEIEEVKKYVIRKLEKCWPGLVPESQIIYMSAKKAIDAQKLGIITNDFLSLMNGIRSTVMKSIEARLESYWRWLDYLLSRIVYQAKAFVMNAEIDRDKVAKKMERINNRLSAIESGQS</sequence>
<dbReference type="PANTHER" id="PTHR26392:SF92">
    <property type="entry name" value="PROTEIN KINASE DOMAIN-CONTAINING PROTEIN"/>
    <property type="match status" value="1"/>
</dbReference>
<proteinExistence type="predicted"/>
<name>A0AAU9WNQ4_9CNID</name>
<gene>
    <name evidence="1" type="ORF">PMEA_00008185</name>
</gene>
<comment type="caution">
    <text evidence="1">The sequence shown here is derived from an EMBL/GenBank/DDBJ whole genome shotgun (WGS) entry which is preliminary data.</text>
</comment>
<dbReference type="SUPFAM" id="SSF52540">
    <property type="entry name" value="P-loop containing nucleoside triphosphate hydrolases"/>
    <property type="match status" value="1"/>
</dbReference>
<protein>
    <submittedName>
        <fullName evidence="1">Uncharacterized protein</fullName>
    </submittedName>
</protein>